<sequence>MKKIFSSILVCVFVLLAHGASAQEDEPRFPGCDDPADVDCADMKMMQFVFSNLKHPDGNPGGEVVASFMVKSSGELTDITIVENLTEACDQEVIRIINLMPAWLPAKVDGATAEMEWELVVKFTAK</sequence>
<dbReference type="Pfam" id="PF03544">
    <property type="entry name" value="TonB_C"/>
    <property type="match status" value="1"/>
</dbReference>
<proteinExistence type="predicted"/>
<evidence type="ECO:0000313" key="3">
    <source>
        <dbReference type="EMBL" id="CAA6811651.1"/>
    </source>
</evidence>
<protein>
    <submittedName>
        <fullName evidence="3">Gram-negative bacterial tonB protein</fullName>
    </submittedName>
</protein>
<evidence type="ECO:0000259" key="2">
    <source>
        <dbReference type="Pfam" id="PF03544"/>
    </source>
</evidence>
<feature type="domain" description="TonB C-terminal" evidence="2">
    <location>
        <begin position="62"/>
        <end position="123"/>
    </location>
</feature>
<dbReference type="GO" id="GO:0055085">
    <property type="term" value="P:transmembrane transport"/>
    <property type="evidence" value="ECO:0007669"/>
    <property type="project" value="InterPro"/>
</dbReference>
<name>A0A6S6SX41_9BACT</name>
<organism evidence="3">
    <name type="scientific">uncultured Aureispira sp</name>
    <dbReference type="NCBI Taxonomy" id="1331704"/>
    <lineage>
        <taxon>Bacteria</taxon>
        <taxon>Pseudomonadati</taxon>
        <taxon>Bacteroidota</taxon>
        <taxon>Saprospiria</taxon>
        <taxon>Saprospirales</taxon>
        <taxon>Saprospiraceae</taxon>
        <taxon>Aureispira</taxon>
        <taxon>environmental samples</taxon>
    </lineage>
</organism>
<dbReference type="AlphaFoldDB" id="A0A6S6SX41"/>
<dbReference type="SUPFAM" id="SSF74653">
    <property type="entry name" value="TolA/TonB C-terminal domain"/>
    <property type="match status" value="1"/>
</dbReference>
<evidence type="ECO:0000256" key="1">
    <source>
        <dbReference type="SAM" id="SignalP"/>
    </source>
</evidence>
<gene>
    <name evidence="3" type="ORF">HELGO_WM14837</name>
</gene>
<dbReference type="EMBL" id="CACVAQ010000177">
    <property type="protein sequence ID" value="CAA6811651.1"/>
    <property type="molecule type" value="Genomic_DNA"/>
</dbReference>
<dbReference type="Gene3D" id="3.30.1150.10">
    <property type="match status" value="1"/>
</dbReference>
<dbReference type="InterPro" id="IPR037682">
    <property type="entry name" value="TonB_C"/>
</dbReference>
<reference evidence="3" key="1">
    <citation type="submission" date="2020-01" db="EMBL/GenBank/DDBJ databases">
        <authorList>
            <person name="Meier V. D."/>
            <person name="Meier V D."/>
        </authorList>
    </citation>
    <scope>NUCLEOTIDE SEQUENCE</scope>
    <source>
        <strain evidence="3">HLG_WM_MAG_10</strain>
    </source>
</reference>
<feature type="chain" id="PRO_5027952129" evidence="1">
    <location>
        <begin position="23"/>
        <end position="126"/>
    </location>
</feature>
<keyword evidence="1" id="KW-0732">Signal</keyword>
<accession>A0A6S6SX41</accession>
<feature type="signal peptide" evidence="1">
    <location>
        <begin position="1"/>
        <end position="22"/>
    </location>
</feature>